<protein>
    <submittedName>
        <fullName evidence="6">Aspartyl/Asparaginyl beta-hydroxylase</fullName>
    </submittedName>
</protein>
<reference evidence="6 7" key="1">
    <citation type="submission" date="2018-06" db="EMBL/GenBank/DDBJ databases">
        <authorList>
            <consortium name="Pathogen Informatics"/>
            <person name="Doyle S."/>
        </authorList>
    </citation>
    <scope>NUCLEOTIDE SEQUENCE [LARGE SCALE GENOMIC DNA]</scope>
    <source>
        <strain evidence="6 7">NCTC10211</strain>
    </source>
</reference>
<dbReference type="SUPFAM" id="SSF51197">
    <property type="entry name" value="Clavaminate synthase-like"/>
    <property type="match status" value="1"/>
</dbReference>
<dbReference type="PANTHER" id="PTHR46332">
    <property type="entry name" value="ASPARTATE BETA-HYDROXYLASE DOMAIN-CONTAINING PROTEIN 2"/>
    <property type="match status" value="1"/>
</dbReference>
<dbReference type="AlphaFoldDB" id="A0A379ZAI7"/>
<evidence type="ECO:0000259" key="5">
    <source>
        <dbReference type="Pfam" id="PF05118"/>
    </source>
</evidence>
<dbReference type="Pfam" id="PF05118">
    <property type="entry name" value="Asp_Arg_Hydrox"/>
    <property type="match status" value="1"/>
</dbReference>
<evidence type="ECO:0000256" key="1">
    <source>
        <dbReference type="ARBA" id="ARBA00007730"/>
    </source>
</evidence>
<evidence type="ECO:0000256" key="4">
    <source>
        <dbReference type="SAM" id="MobiDB-lite"/>
    </source>
</evidence>
<dbReference type="InterPro" id="IPR007803">
    <property type="entry name" value="Asp/Arg/Pro-Hydrxlase"/>
</dbReference>
<comment type="similarity">
    <text evidence="1">Belongs to the aspartyl/asparaginyl beta-hydroxylase family.</text>
</comment>
<sequence length="271" mass="31363">MPDTTLPPSSQRPFLRRMLLKAGKKFLRWNGEFQTRHSLISTTPRIGNHEFNWVTALEARWPAIREELDRLLEHPEDIPAFHQISPDQKRISKGDNWKTFGLFVYGQRVDENCAICPRTAEAVSEIPGMRTAMFSILKPHYHIVPHKGPTRAVVRAHLGLIVPKDRDKLWIRVDDQILHWDEGKVILFDDSYEHEVRNDTDELRAVLFLDVDRPMDKVGTAVNKLLFSLIKASPYVKQPLKNLANWHRRAKKSVKQESHARELNSQEGGMS</sequence>
<keyword evidence="2" id="KW-0223">Dioxygenase</keyword>
<dbReference type="PANTHER" id="PTHR46332:SF5">
    <property type="entry name" value="ASPARTATE BETA-HYDROXYLASE DOMAIN CONTAINING 2"/>
    <property type="match status" value="1"/>
</dbReference>
<name>A0A379ZAI7_SERMA</name>
<feature type="domain" description="Aspartyl/asparaginy/proline hydroxylase" evidence="5">
    <location>
        <begin position="58"/>
        <end position="214"/>
    </location>
</feature>
<evidence type="ECO:0000313" key="7">
    <source>
        <dbReference type="Proteomes" id="UP000254765"/>
    </source>
</evidence>
<evidence type="ECO:0000313" key="6">
    <source>
        <dbReference type="EMBL" id="SUI58313.1"/>
    </source>
</evidence>
<evidence type="ECO:0000256" key="3">
    <source>
        <dbReference type="ARBA" id="ARBA00023002"/>
    </source>
</evidence>
<proteinExistence type="inferred from homology"/>
<dbReference type="InterPro" id="IPR051821">
    <property type="entry name" value="Asp/Asn_beta-hydroxylase"/>
</dbReference>
<organism evidence="6 7">
    <name type="scientific">Serratia marcescens</name>
    <dbReference type="NCBI Taxonomy" id="615"/>
    <lineage>
        <taxon>Bacteria</taxon>
        <taxon>Pseudomonadati</taxon>
        <taxon>Pseudomonadota</taxon>
        <taxon>Gammaproteobacteria</taxon>
        <taxon>Enterobacterales</taxon>
        <taxon>Yersiniaceae</taxon>
        <taxon>Serratia</taxon>
    </lineage>
</organism>
<evidence type="ECO:0000256" key="2">
    <source>
        <dbReference type="ARBA" id="ARBA00022964"/>
    </source>
</evidence>
<dbReference type="Proteomes" id="UP000254765">
    <property type="component" value="Unassembled WGS sequence"/>
</dbReference>
<dbReference type="GO" id="GO:0051213">
    <property type="term" value="F:dioxygenase activity"/>
    <property type="evidence" value="ECO:0007669"/>
    <property type="project" value="UniProtKB-KW"/>
</dbReference>
<gene>
    <name evidence="6" type="ORF">NCTC10211_03540</name>
</gene>
<keyword evidence="3" id="KW-0560">Oxidoreductase</keyword>
<dbReference type="InterPro" id="IPR027443">
    <property type="entry name" value="IPNS-like_sf"/>
</dbReference>
<feature type="region of interest" description="Disordered" evidence="4">
    <location>
        <begin position="251"/>
        <end position="271"/>
    </location>
</feature>
<accession>A0A379ZAI7</accession>
<dbReference type="EMBL" id="UGYK01000002">
    <property type="protein sequence ID" value="SUI58313.1"/>
    <property type="molecule type" value="Genomic_DNA"/>
</dbReference>
<feature type="compositionally biased region" description="Basic and acidic residues" evidence="4">
    <location>
        <begin position="254"/>
        <end position="264"/>
    </location>
</feature>
<dbReference type="GO" id="GO:0016020">
    <property type="term" value="C:membrane"/>
    <property type="evidence" value="ECO:0007669"/>
    <property type="project" value="TreeGrafter"/>
</dbReference>
<dbReference type="Gene3D" id="2.60.120.330">
    <property type="entry name" value="B-lactam Antibiotic, Isopenicillin N Synthase, Chain"/>
    <property type="match status" value="1"/>
</dbReference>